<feature type="region of interest" description="Disordered" evidence="1">
    <location>
        <begin position="125"/>
        <end position="186"/>
    </location>
</feature>
<dbReference type="EMBL" id="GL379969">
    <property type="protein sequence ID" value="EGT39378.1"/>
    <property type="molecule type" value="Genomic_DNA"/>
</dbReference>
<evidence type="ECO:0000256" key="1">
    <source>
        <dbReference type="SAM" id="MobiDB-lite"/>
    </source>
</evidence>
<feature type="compositionally biased region" description="Basic and acidic residues" evidence="1">
    <location>
        <begin position="147"/>
        <end position="158"/>
    </location>
</feature>
<protein>
    <submittedName>
        <fullName evidence="2">Uncharacterized protein</fullName>
    </submittedName>
</protein>
<evidence type="ECO:0000313" key="2">
    <source>
        <dbReference type="EMBL" id="EGT39378.1"/>
    </source>
</evidence>
<evidence type="ECO:0000313" key="3">
    <source>
        <dbReference type="Proteomes" id="UP000008068"/>
    </source>
</evidence>
<dbReference type="AlphaFoldDB" id="G0NX55"/>
<organism evidence="3">
    <name type="scientific">Caenorhabditis brenneri</name>
    <name type="common">Nematode worm</name>
    <dbReference type="NCBI Taxonomy" id="135651"/>
    <lineage>
        <taxon>Eukaryota</taxon>
        <taxon>Metazoa</taxon>
        <taxon>Ecdysozoa</taxon>
        <taxon>Nematoda</taxon>
        <taxon>Chromadorea</taxon>
        <taxon>Rhabditida</taxon>
        <taxon>Rhabditina</taxon>
        <taxon>Rhabditomorpha</taxon>
        <taxon>Rhabditoidea</taxon>
        <taxon>Rhabditidae</taxon>
        <taxon>Peloderinae</taxon>
        <taxon>Caenorhabditis</taxon>
    </lineage>
</organism>
<name>G0NX55_CAEBE</name>
<reference evidence="3" key="1">
    <citation type="submission" date="2011-07" db="EMBL/GenBank/DDBJ databases">
        <authorList>
            <consortium name="Caenorhabditis brenneri Sequencing and Analysis Consortium"/>
            <person name="Wilson R.K."/>
        </authorList>
    </citation>
    <scope>NUCLEOTIDE SEQUENCE [LARGE SCALE GENOMIC DNA]</scope>
    <source>
        <strain evidence="3">PB2801</strain>
    </source>
</reference>
<keyword evidence="3" id="KW-1185">Reference proteome</keyword>
<dbReference type="HOGENOM" id="CLU_1273258_0_0_1"/>
<dbReference type="InParanoid" id="G0NX55"/>
<proteinExistence type="predicted"/>
<gene>
    <name evidence="2" type="ORF">CAEBREN_17682</name>
</gene>
<feature type="compositionally biased region" description="Low complexity" evidence="1">
    <location>
        <begin position="128"/>
        <end position="140"/>
    </location>
</feature>
<accession>G0NX55</accession>
<sequence>MNSKPMRNTKLTGWEREAFIQRHPKYVHHTPMPKNPNRNELVIIDADWIEKNTLKRIANPYRTHDDGSGKYSYDSFDLKRHYLIPKHLEEQHRHLKNTDTRKYYFESELDAEALAKAKSLDVVKPAHSKSSSFSSGVGTSVEEDLEERSSSEKDESHLPYHLRTPTRPRSPSDPFNSDWDDSRIFLDPNVPQKDRYLQCTSSTCLCHKRHPSFKKQQ</sequence>
<dbReference type="Proteomes" id="UP000008068">
    <property type="component" value="Unassembled WGS sequence"/>
</dbReference>